<dbReference type="InterPro" id="IPR001100">
    <property type="entry name" value="Pyr_nuc-diS_OxRdtase"/>
</dbReference>
<dbReference type="PIRSF" id="PIRSF000350">
    <property type="entry name" value="Mercury_reductase_MerA"/>
    <property type="match status" value="1"/>
</dbReference>
<dbReference type="PANTHER" id="PTHR43014:SF4">
    <property type="entry name" value="PYRIDINE NUCLEOTIDE-DISULFIDE OXIDOREDUCTASE RCLA-RELATED"/>
    <property type="match status" value="1"/>
</dbReference>
<keyword evidence="4" id="KW-0274">FAD</keyword>
<reference evidence="8" key="1">
    <citation type="journal article" date="2019" name="Int. J. Syst. Evol. Microbiol.">
        <title>The Global Catalogue of Microorganisms (GCM) 10K type strain sequencing project: providing services to taxonomists for standard genome sequencing and annotation.</title>
        <authorList>
            <consortium name="The Broad Institute Genomics Platform"/>
            <consortium name="The Broad Institute Genome Sequencing Center for Infectious Disease"/>
            <person name="Wu L."/>
            <person name="Ma J."/>
        </authorList>
    </citation>
    <scope>NUCLEOTIDE SEQUENCE [LARGE SCALE GENOMIC DNA]</scope>
    <source>
        <strain evidence="8">NBRC 112416</strain>
    </source>
</reference>
<sequence>MADILKPDLCIIGAGSSGLAAAEAARALGARVVVIERARMGGDGLNAGGVPTRALAAAGRTAHTMRTAARFGLAEREPHVDIAAVNARVRSVVAGIAPEVARERLAALGVEVIAAEARFLDRRTVGAGEKLVRARRFIIATGSRPTIPAIPGLADVPFLTTETIFHLTERPRRLAIVGGTSAGLEIAQAYRRLGAPVVVIDAGRALAEIDPELTSVALTALRTQGVDIREQTRITEIVGGEGGAIGVRVAGAEGQPQTLEASHLLIASDRHANIDGLDLAKAGIRIDPRDASRLRLSAGLRTSNRRFYAIGDATGGSQSTHAARYQAQSLVRRVLLGPPARYQPSLVPRVVWTDPELAEVGLTEPQVRARRGTAYRVTRLSLAEVDRASAQGEGRGVARMITDPSGRILGVGIAGPQAGELISLFALALANRLSARDLAGFVAPYPALGEIAQRLGQEHLRSADTDPWQARRLALNRLLP</sequence>
<evidence type="ECO:0000313" key="7">
    <source>
        <dbReference type="EMBL" id="GLQ54722.1"/>
    </source>
</evidence>
<dbReference type="SUPFAM" id="SSF51905">
    <property type="entry name" value="FAD/NAD(P)-binding domain"/>
    <property type="match status" value="1"/>
</dbReference>
<dbReference type="RefSeq" id="WP_284340173.1">
    <property type="nucleotide sequence ID" value="NZ_BSNS01000009.1"/>
</dbReference>
<feature type="domain" description="FAD/NAD(P)-binding" evidence="6">
    <location>
        <begin position="8"/>
        <end position="327"/>
    </location>
</feature>
<evidence type="ECO:0000256" key="4">
    <source>
        <dbReference type="ARBA" id="ARBA00022827"/>
    </source>
</evidence>
<keyword evidence="3" id="KW-0285">Flavoprotein</keyword>
<organism evidence="7 8">
    <name type="scientific">Devosia nitrariae</name>
    <dbReference type="NCBI Taxonomy" id="2071872"/>
    <lineage>
        <taxon>Bacteria</taxon>
        <taxon>Pseudomonadati</taxon>
        <taxon>Pseudomonadota</taxon>
        <taxon>Alphaproteobacteria</taxon>
        <taxon>Hyphomicrobiales</taxon>
        <taxon>Devosiaceae</taxon>
        <taxon>Devosia</taxon>
    </lineage>
</organism>
<dbReference type="Gene3D" id="3.30.390.30">
    <property type="match status" value="1"/>
</dbReference>
<proteinExistence type="inferred from homology"/>
<dbReference type="Gene3D" id="3.50.50.60">
    <property type="entry name" value="FAD/NAD(P)-binding domain"/>
    <property type="match status" value="2"/>
</dbReference>
<evidence type="ECO:0000256" key="2">
    <source>
        <dbReference type="ARBA" id="ARBA00007532"/>
    </source>
</evidence>
<dbReference type="InterPro" id="IPR004099">
    <property type="entry name" value="Pyr_nucl-diS_OxRdtase_dimer"/>
</dbReference>
<dbReference type="Proteomes" id="UP001156691">
    <property type="component" value="Unassembled WGS sequence"/>
</dbReference>
<evidence type="ECO:0000256" key="3">
    <source>
        <dbReference type="ARBA" id="ARBA00022630"/>
    </source>
</evidence>
<dbReference type="InterPro" id="IPR016156">
    <property type="entry name" value="FAD/NAD-linked_Rdtase_dimer_sf"/>
</dbReference>
<protein>
    <submittedName>
        <fullName evidence="7">Mercuric reductase</fullName>
    </submittedName>
</protein>
<dbReference type="SUPFAM" id="SSF55424">
    <property type="entry name" value="FAD/NAD-linked reductases, dimerisation (C-terminal) domain"/>
    <property type="match status" value="1"/>
</dbReference>
<dbReference type="PANTHER" id="PTHR43014">
    <property type="entry name" value="MERCURIC REDUCTASE"/>
    <property type="match status" value="1"/>
</dbReference>
<dbReference type="Pfam" id="PF02852">
    <property type="entry name" value="Pyr_redox_dim"/>
    <property type="match status" value="1"/>
</dbReference>
<dbReference type="EMBL" id="BSNS01000009">
    <property type="protein sequence ID" value="GLQ54722.1"/>
    <property type="molecule type" value="Genomic_DNA"/>
</dbReference>
<feature type="domain" description="Pyridine nucleotide-disulphide oxidoreductase dimerisation" evidence="5">
    <location>
        <begin position="347"/>
        <end position="451"/>
    </location>
</feature>
<comment type="cofactor">
    <cofactor evidence="1">
        <name>FAD</name>
        <dbReference type="ChEBI" id="CHEBI:57692"/>
    </cofactor>
</comment>
<evidence type="ECO:0000259" key="5">
    <source>
        <dbReference type="Pfam" id="PF02852"/>
    </source>
</evidence>
<gene>
    <name evidence="7" type="ORF">GCM10010862_19810</name>
</gene>
<accession>A0ABQ5W3S3</accession>
<name>A0ABQ5W3S3_9HYPH</name>
<dbReference type="PRINTS" id="PR00368">
    <property type="entry name" value="FADPNR"/>
</dbReference>
<evidence type="ECO:0000259" key="6">
    <source>
        <dbReference type="Pfam" id="PF07992"/>
    </source>
</evidence>
<dbReference type="InterPro" id="IPR036188">
    <property type="entry name" value="FAD/NAD-bd_sf"/>
</dbReference>
<keyword evidence="8" id="KW-1185">Reference proteome</keyword>
<dbReference type="PRINTS" id="PR00411">
    <property type="entry name" value="PNDRDTASEI"/>
</dbReference>
<comment type="similarity">
    <text evidence="2">Belongs to the class-I pyridine nucleotide-disulfide oxidoreductase family.</text>
</comment>
<evidence type="ECO:0000313" key="8">
    <source>
        <dbReference type="Proteomes" id="UP001156691"/>
    </source>
</evidence>
<dbReference type="Pfam" id="PF07992">
    <property type="entry name" value="Pyr_redox_2"/>
    <property type="match status" value="1"/>
</dbReference>
<evidence type="ECO:0000256" key="1">
    <source>
        <dbReference type="ARBA" id="ARBA00001974"/>
    </source>
</evidence>
<comment type="caution">
    <text evidence="7">The sequence shown here is derived from an EMBL/GenBank/DDBJ whole genome shotgun (WGS) entry which is preliminary data.</text>
</comment>
<dbReference type="InterPro" id="IPR023753">
    <property type="entry name" value="FAD/NAD-binding_dom"/>
</dbReference>